<proteinExistence type="predicted"/>
<gene>
    <name evidence="2" type="ORF">E2C01_067537</name>
</gene>
<sequence length="96" mass="10541">MQTVKLLTKIMKTPLRTLTASTTACKSSGDETLERLSSTSRGSPAGISSGPVIYTSGTSWKYFVCLSSQGFCDLASFLKEEEGKRRERRESKRGLI</sequence>
<organism evidence="2 3">
    <name type="scientific">Portunus trituberculatus</name>
    <name type="common">Swimming crab</name>
    <name type="synonym">Neptunus trituberculatus</name>
    <dbReference type="NCBI Taxonomy" id="210409"/>
    <lineage>
        <taxon>Eukaryota</taxon>
        <taxon>Metazoa</taxon>
        <taxon>Ecdysozoa</taxon>
        <taxon>Arthropoda</taxon>
        <taxon>Crustacea</taxon>
        <taxon>Multicrustacea</taxon>
        <taxon>Malacostraca</taxon>
        <taxon>Eumalacostraca</taxon>
        <taxon>Eucarida</taxon>
        <taxon>Decapoda</taxon>
        <taxon>Pleocyemata</taxon>
        <taxon>Brachyura</taxon>
        <taxon>Eubrachyura</taxon>
        <taxon>Portunoidea</taxon>
        <taxon>Portunidae</taxon>
        <taxon>Portuninae</taxon>
        <taxon>Portunus</taxon>
    </lineage>
</organism>
<evidence type="ECO:0000313" key="2">
    <source>
        <dbReference type="EMBL" id="MPC73215.1"/>
    </source>
</evidence>
<protein>
    <submittedName>
        <fullName evidence="2">Uncharacterized protein</fullName>
    </submittedName>
</protein>
<accession>A0A5B7HTW0</accession>
<reference evidence="2 3" key="1">
    <citation type="submission" date="2019-05" db="EMBL/GenBank/DDBJ databases">
        <title>Another draft genome of Portunus trituberculatus and its Hox gene families provides insights of decapod evolution.</title>
        <authorList>
            <person name="Jeong J.-H."/>
            <person name="Song I."/>
            <person name="Kim S."/>
            <person name="Choi T."/>
            <person name="Kim D."/>
            <person name="Ryu S."/>
            <person name="Kim W."/>
        </authorList>
    </citation>
    <scope>NUCLEOTIDE SEQUENCE [LARGE SCALE GENOMIC DNA]</scope>
    <source>
        <tissue evidence="2">Muscle</tissue>
    </source>
</reference>
<dbReference type="AlphaFoldDB" id="A0A5B7HTW0"/>
<feature type="region of interest" description="Disordered" evidence="1">
    <location>
        <begin position="26"/>
        <end position="50"/>
    </location>
</feature>
<name>A0A5B7HTW0_PORTR</name>
<keyword evidence="3" id="KW-1185">Reference proteome</keyword>
<dbReference type="Proteomes" id="UP000324222">
    <property type="component" value="Unassembled WGS sequence"/>
</dbReference>
<evidence type="ECO:0000313" key="3">
    <source>
        <dbReference type="Proteomes" id="UP000324222"/>
    </source>
</evidence>
<comment type="caution">
    <text evidence="2">The sequence shown here is derived from an EMBL/GenBank/DDBJ whole genome shotgun (WGS) entry which is preliminary data.</text>
</comment>
<evidence type="ECO:0000256" key="1">
    <source>
        <dbReference type="SAM" id="MobiDB-lite"/>
    </source>
</evidence>
<dbReference type="EMBL" id="VSRR010036339">
    <property type="protein sequence ID" value="MPC73215.1"/>
    <property type="molecule type" value="Genomic_DNA"/>
</dbReference>